<feature type="signal peptide" evidence="7">
    <location>
        <begin position="1"/>
        <end position="25"/>
    </location>
</feature>
<dbReference type="Pfam" id="PF00933">
    <property type="entry name" value="Glyco_hydro_3"/>
    <property type="match status" value="1"/>
</dbReference>
<dbReference type="InterPro" id="IPR019800">
    <property type="entry name" value="Glyco_hydro_3_AS"/>
</dbReference>
<dbReference type="InterPro" id="IPR050226">
    <property type="entry name" value="NagZ_Beta-hexosaminidase"/>
</dbReference>
<organism evidence="9 10">
    <name type="scientific">Carnobacterium antarcticum</name>
    <dbReference type="NCBI Taxonomy" id="2126436"/>
    <lineage>
        <taxon>Bacteria</taxon>
        <taxon>Bacillati</taxon>
        <taxon>Bacillota</taxon>
        <taxon>Bacilli</taxon>
        <taxon>Lactobacillales</taxon>
        <taxon>Carnobacteriaceae</taxon>
        <taxon>Carnobacterium</taxon>
    </lineage>
</organism>
<evidence type="ECO:0000256" key="2">
    <source>
        <dbReference type="ARBA" id="ARBA00005336"/>
    </source>
</evidence>
<feature type="chain" id="PRO_5045182788" description="beta-N-acetylhexosaminidase" evidence="7">
    <location>
        <begin position="26"/>
        <end position="395"/>
    </location>
</feature>
<evidence type="ECO:0000259" key="8">
    <source>
        <dbReference type="Pfam" id="PF00933"/>
    </source>
</evidence>
<gene>
    <name evidence="9" type="ORF">ACFSBK_05165</name>
</gene>
<dbReference type="PROSITE" id="PS00775">
    <property type="entry name" value="GLYCOSYL_HYDROL_F3"/>
    <property type="match status" value="1"/>
</dbReference>
<evidence type="ECO:0000256" key="1">
    <source>
        <dbReference type="ARBA" id="ARBA00001231"/>
    </source>
</evidence>
<dbReference type="EMBL" id="JBHUFF010000009">
    <property type="protein sequence ID" value="MFD1799250.1"/>
    <property type="molecule type" value="Genomic_DNA"/>
</dbReference>
<dbReference type="RefSeq" id="WP_058918937.1">
    <property type="nucleotide sequence ID" value="NZ_JBHSQC010000004.1"/>
</dbReference>
<dbReference type="InterPro" id="IPR017853">
    <property type="entry name" value="GH"/>
</dbReference>
<evidence type="ECO:0000313" key="10">
    <source>
        <dbReference type="Proteomes" id="UP001597285"/>
    </source>
</evidence>
<dbReference type="PANTHER" id="PTHR30480">
    <property type="entry name" value="BETA-HEXOSAMINIDASE-RELATED"/>
    <property type="match status" value="1"/>
</dbReference>
<reference evidence="10" key="1">
    <citation type="journal article" date="2019" name="Int. J. Syst. Evol. Microbiol.">
        <title>The Global Catalogue of Microorganisms (GCM) 10K type strain sequencing project: providing services to taxonomists for standard genome sequencing and annotation.</title>
        <authorList>
            <consortium name="The Broad Institute Genomics Platform"/>
            <consortium name="The Broad Institute Genome Sequencing Center for Infectious Disease"/>
            <person name="Wu L."/>
            <person name="Ma J."/>
        </authorList>
    </citation>
    <scope>NUCLEOTIDE SEQUENCE [LARGE SCALE GENOMIC DNA]</scope>
    <source>
        <strain evidence="10">KCTC 42143</strain>
    </source>
</reference>
<feature type="coiled-coil region" evidence="6">
    <location>
        <begin position="49"/>
        <end position="76"/>
    </location>
</feature>
<keyword evidence="7" id="KW-0732">Signal</keyword>
<proteinExistence type="inferred from homology"/>
<protein>
    <recommendedName>
        <fullName evidence="3">beta-N-acetylhexosaminidase</fullName>
        <ecNumber evidence="3">3.2.1.52</ecNumber>
    </recommendedName>
</protein>
<accession>A0ABW4NLE1</accession>
<evidence type="ECO:0000256" key="6">
    <source>
        <dbReference type="SAM" id="Coils"/>
    </source>
</evidence>
<evidence type="ECO:0000256" key="7">
    <source>
        <dbReference type="SAM" id="SignalP"/>
    </source>
</evidence>
<dbReference type="InterPro" id="IPR036962">
    <property type="entry name" value="Glyco_hydro_3_N_sf"/>
</dbReference>
<dbReference type="Proteomes" id="UP001597285">
    <property type="component" value="Unassembled WGS sequence"/>
</dbReference>
<comment type="caution">
    <text evidence="9">The sequence shown here is derived from an EMBL/GenBank/DDBJ whole genome shotgun (WGS) entry which is preliminary data.</text>
</comment>
<dbReference type="PANTHER" id="PTHR30480:SF13">
    <property type="entry name" value="BETA-HEXOSAMINIDASE"/>
    <property type="match status" value="1"/>
</dbReference>
<evidence type="ECO:0000256" key="5">
    <source>
        <dbReference type="ARBA" id="ARBA00023295"/>
    </source>
</evidence>
<dbReference type="SUPFAM" id="SSF51445">
    <property type="entry name" value="(Trans)glycosidases"/>
    <property type="match status" value="1"/>
</dbReference>
<keyword evidence="10" id="KW-1185">Reference proteome</keyword>
<dbReference type="EC" id="3.2.1.52" evidence="3"/>
<evidence type="ECO:0000256" key="4">
    <source>
        <dbReference type="ARBA" id="ARBA00022801"/>
    </source>
</evidence>
<feature type="domain" description="Glycoside hydrolase family 3 N-terminal" evidence="8">
    <location>
        <begin position="75"/>
        <end position="387"/>
    </location>
</feature>
<comment type="catalytic activity">
    <reaction evidence="1">
        <text>Hydrolysis of terminal non-reducing N-acetyl-D-hexosamine residues in N-acetyl-beta-D-hexosaminides.</text>
        <dbReference type="EC" id="3.2.1.52"/>
    </reaction>
</comment>
<evidence type="ECO:0000256" key="3">
    <source>
        <dbReference type="ARBA" id="ARBA00012663"/>
    </source>
</evidence>
<dbReference type="PROSITE" id="PS51257">
    <property type="entry name" value="PROKAR_LIPOPROTEIN"/>
    <property type="match status" value="1"/>
</dbReference>
<keyword evidence="5 9" id="KW-0326">Glycosidase</keyword>
<keyword evidence="4 9" id="KW-0378">Hydrolase</keyword>
<dbReference type="GO" id="GO:0016798">
    <property type="term" value="F:hydrolase activity, acting on glycosyl bonds"/>
    <property type="evidence" value="ECO:0007669"/>
    <property type="project" value="UniProtKB-KW"/>
</dbReference>
<sequence length="395" mass="43337">MQYKKSIIVLLLVSVFVLTACQSTAVNKGQIKEKETVTETKEVKKTSEIKKEEVKKDEAKETGEKLEERISNMSIEEKVGQLFLVRVPDVQEIEDVSKYKLGGYILFGKDFTGQNQESVTKTLKGYQEVAKIPLLIGVDQEGGTVSRLSTEGFIDRKFPSPQEAFNLGGISAVIKETNEVSQLLLSMGINLNFAPVADVATSETSFIADRTLGQDSKVTADYIKQVTETMNKNNIGSVLKHFPGYGDVEDTHVGIAYDNRPSETFEKNDFIPFEAGIRAGASMVLVSHNIVKSIDPEHPASLSPKVIAILREQLDYKGIIITDDLDMGGIQDFIDSDAAAVKAIVAGNDIVVTSQYQTQIPAVVNAVSNGTISVERLDESLMRVLELKQKLSLLD</sequence>
<dbReference type="InterPro" id="IPR001764">
    <property type="entry name" value="Glyco_hydro_3_N"/>
</dbReference>
<comment type="similarity">
    <text evidence="2">Belongs to the glycosyl hydrolase 3 family.</text>
</comment>
<name>A0ABW4NLE1_9LACT</name>
<dbReference type="Gene3D" id="3.20.20.300">
    <property type="entry name" value="Glycoside hydrolase, family 3, N-terminal domain"/>
    <property type="match status" value="1"/>
</dbReference>
<evidence type="ECO:0000313" key="9">
    <source>
        <dbReference type="EMBL" id="MFD1799250.1"/>
    </source>
</evidence>
<keyword evidence="6" id="KW-0175">Coiled coil</keyword>